<dbReference type="InterPro" id="IPR036890">
    <property type="entry name" value="HATPase_C_sf"/>
</dbReference>
<evidence type="ECO:0000256" key="2">
    <source>
        <dbReference type="ARBA" id="ARBA00022777"/>
    </source>
</evidence>
<dbReference type="SMART" id="SM00387">
    <property type="entry name" value="HATPase_c"/>
    <property type="match status" value="1"/>
</dbReference>
<dbReference type="EMBL" id="BAAAZU010000041">
    <property type="protein sequence ID" value="GAA3934657.1"/>
    <property type="molecule type" value="Genomic_DNA"/>
</dbReference>
<dbReference type="Gene3D" id="1.20.5.1930">
    <property type="match status" value="1"/>
</dbReference>
<evidence type="ECO:0000313" key="7">
    <source>
        <dbReference type="EMBL" id="GAA3934657.1"/>
    </source>
</evidence>
<dbReference type="InterPro" id="IPR050482">
    <property type="entry name" value="Sensor_HK_TwoCompSys"/>
</dbReference>
<gene>
    <name evidence="7" type="ORF">GCM10022229_30430</name>
</gene>
<name>A0ABP7N1I6_9GAMM</name>
<reference evidence="8" key="1">
    <citation type="journal article" date="2019" name="Int. J. Syst. Evol. Microbiol.">
        <title>The Global Catalogue of Microorganisms (GCM) 10K type strain sequencing project: providing services to taxonomists for standard genome sequencing and annotation.</title>
        <authorList>
            <consortium name="The Broad Institute Genomics Platform"/>
            <consortium name="The Broad Institute Genome Sequencing Center for Infectious Disease"/>
            <person name="Wu L."/>
            <person name="Ma J."/>
        </authorList>
    </citation>
    <scope>NUCLEOTIDE SEQUENCE [LARGE SCALE GENOMIC DNA]</scope>
    <source>
        <strain evidence="8">JCM 16916</strain>
    </source>
</reference>
<feature type="compositionally biased region" description="Low complexity" evidence="4">
    <location>
        <begin position="379"/>
        <end position="388"/>
    </location>
</feature>
<feature type="domain" description="Histidine kinase/HSP90-like ATPase" evidence="6">
    <location>
        <begin position="288"/>
        <end position="377"/>
    </location>
</feature>
<dbReference type="SUPFAM" id="SSF55874">
    <property type="entry name" value="ATPase domain of HSP90 chaperone/DNA topoisomerase II/histidine kinase"/>
    <property type="match status" value="1"/>
</dbReference>
<dbReference type="InterPro" id="IPR011712">
    <property type="entry name" value="Sig_transdc_His_kin_sub3_dim/P"/>
</dbReference>
<feature type="region of interest" description="Disordered" evidence="4">
    <location>
        <begin position="379"/>
        <end position="412"/>
    </location>
</feature>
<feature type="transmembrane region" description="Helical" evidence="5">
    <location>
        <begin position="32"/>
        <end position="48"/>
    </location>
</feature>
<keyword evidence="1" id="KW-0808">Transferase</keyword>
<sequence length="412" mass="44757">MNPGSLPAWLRPAPDSRIACEMRLGKSPWNEAIHLAWSVWVFITPLFSGGYTLRWALLTLATYPVFLLLYARCLLAPRRTSWRAALGMALLSMALLAWYPAGISYFIFGCVMLRMGGKQSAVTYLLQLAALNVAFVGLAWWIGYPWQTMIWIPAMTLVIGMVVNVERSTQEKDAAIRLSHDEVRRLAATAERERIGRDLHDLLGHTLSLITLKLELSRKLFDRDPAASKRELEDAEAVARHALAEVRSAVTGIRAADLAAELASARLMLESSSVHLDYDAPPVGLSPDIERGLALVLREAATNIARHAHAGAARITFARDGDQLEVAVVDDGVGGIGADGNGLVGMRERIARMGGTLAIESPRRQGTRLRLRLPLMAAGPEPEATPAADADDADDAEAEARDRHAIAGGHAT</sequence>
<dbReference type="InterPro" id="IPR003594">
    <property type="entry name" value="HATPase_dom"/>
</dbReference>
<evidence type="ECO:0000313" key="8">
    <source>
        <dbReference type="Proteomes" id="UP001501727"/>
    </source>
</evidence>
<protein>
    <submittedName>
        <fullName evidence="7">Sensor histidine kinase</fullName>
    </submittedName>
</protein>
<keyword evidence="2 7" id="KW-0418">Kinase</keyword>
<accession>A0ABP7N1I6</accession>
<keyword evidence="3" id="KW-0902">Two-component regulatory system</keyword>
<keyword evidence="8" id="KW-1185">Reference proteome</keyword>
<keyword evidence="5" id="KW-0472">Membrane</keyword>
<dbReference type="Pfam" id="PF02518">
    <property type="entry name" value="HATPase_c"/>
    <property type="match status" value="1"/>
</dbReference>
<keyword evidence="5" id="KW-1133">Transmembrane helix</keyword>
<feature type="transmembrane region" description="Helical" evidence="5">
    <location>
        <begin position="84"/>
        <end position="109"/>
    </location>
</feature>
<evidence type="ECO:0000256" key="3">
    <source>
        <dbReference type="ARBA" id="ARBA00023012"/>
    </source>
</evidence>
<feature type="transmembrane region" description="Helical" evidence="5">
    <location>
        <begin position="148"/>
        <end position="165"/>
    </location>
</feature>
<organism evidence="7 8">
    <name type="scientific">Luteimonas lutimaris</name>
    <dbReference type="NCBI Taxonomy" id="698645"/>
    <lineage>
        <taxon>Bacteria</taxon>
        <taxon>Pseudomonadati</taxon>
        <taxon>Pseudomonadota</taxon>
        <taxon>Gammaproteobacteria</taxon>
        <taxon>Lysobacterales</taxon>
        <taxon>Lysobacteraceae</taxon>
        <taxon>Luteimonas</taxon>
    </lineage>
</organism>
<keyword evidence="5" id="KW-0812">Transmembrane</keyword>
<evidence type="ECO:0000256" key="4">
    <source>
        <dbReference type="SAM" id="MobiDB-lite"/>
    </source>
</evidence>
<evidence type="ECO:0000256" key="1">
    <source>
        <dbReference type="ARBA" id="ARBA00022679"/>
    </source>
</evidence>
<evidence type="ECO:0000256" key="5">
    <source>
        <dbReference type="SAM" id="Phobius"/>
    </source>
</evidence>
<dbReference type="Proteomes" id="UP001501727">
    <property type="component" value="Unassembled WGS sequence"/>
</dbReference>
<feature type="transmembrane region" description="Helical" evidence="5">
    <location>
        <begin position="121"/>
        <end position="142"/>
    </location>
</feature>
<dbReference type="PANTHER" id="PTHR24421:SF63">
    <property type="entry name" value="SENSOR HISTIDINE KINASE DESK"/>
    <property type="match status" value="1"/>
</dbReference>
<dbReference type="CDD" id="cd16917">
    <property type="entry name" value="HATPase_UhpB-NarQ-NarX-like"/>
    <property type="match status" value="1"/>
</dbReference>
<dbReference type="Pfam" id="PF07730">
    <property type="entry name" value="HisKA_3"/>
    <property type="match status" value="1"/>
</dbReference>
<proteinExistence type="predicted"/>
<dbReference type="Gene3D" id="3.30.565.10">
    <property type="entry name" value="Histidine kinase-like ATPase, C-terminal domain"/>
    <property type="match status" value="1"/>
</dbReference>
<evidence type="ECO:0000259" key="6">
    <source>
        <dbReference type="SMART" id="SM00387"/>
    </source>
</evidence>
<dbReference type="PANTHER" id="PTHR24421">
    <property type="entry name" value="NITRATE/NITRITE SENSOR PROTEIN NARX-RELATED"/>
    <property type="match status" value="1"/>
</dbReference>
<comment type="caution">
    <text evidence="7">The sequence shown here is derived from an EMBL/GenBank/DDBJ whole genome shotgun (WGS) entry which is preliminary data.</text>
</comment>
<dbReference type="GO" id="GO:0016301">
    <property type="term" value="F:kinase activity"/>
    <property type="evidence" value="ECO:0007669"/>
    <property type="project" value="UniProtKB-KW"/>
</dbReference>
<feature type="transmembrane region" description="Helical" evidence="5">
    <location>
        <begin position="55"/>
        <end position="72"/>
    </location>
</feature>